<evidence type="ECO:0000313" key="2">
    <source>
        <dbReference type="EMBL" id="JAD72337.1"/>
    </source>
</evidence>
<keyword evidence="1" id="KW-0472">Membrane</keyword>
<protein>
    <submittedName>
        <fullName evidence="2">Uncharacterized protein</fullName>
    </submittedName>
</protein>
<evidence type="ECO:0000256" key="1">
    <source>
        <dbReference type="SAM" id="Phobius"/>
    </source>
</evidence>
<sequence length="32" mass="3369">MTSLCNAPSQFLSLLCISLLAAGNITLFSLIL</sequence>
<reference evidence="2" key="1">
    <citation type="submission" date="2014-09" db="EMBL/GenBank/DDBJ databases">
        <authorList>
            <person name="Magalhaes I.L.F."/>
            <person name="Oliveira U."/>
            <person name="Santos F.R."/>
            <person name="Vidigal T.H.D.A."/>
            <person name="Brescovit A.D."/>
            <person name="Santos A.J."/>
        </authorList>
    </citation>
    <scope>NUCLEOTIDE SEQUENCE</scope>
    <source>
        <tissue evidence="2">Shoot tissue taken approximately 20 cm above the soil surface</tissue>
    </source>
</reference>
<proteinExistence type="predicted"/>
<feature type="transmembrane region" description="Helical" evidence="1">
    <location>
        <begin position="12"/>
        <end position="31"/>
    </location>
</feature>
<dbReference type="EMBL" id="GBRH01225558">
    <property type="protein sequence ID" value="JAD72337.1"/>
    <property type="molecule type" value="Transcribed_RNA"/>
</dbReference>
<name>A0A0A9CLD1_ARUDO</name>
<accession>A0A0A9CLD1</accession>
<reference evidence="2" key="2">
    <citation type="journal article" date="2015" name="Data Brief">
        <title>Shoot transcriptome of the giant reed, Arundo donax.</title>
        <authorList>
            <person name="Barrero R.A."/>
            <person name="Guerrero F.D."/>
            <person name="Moolhuijzen P."/>
            <person name="Goolsby J.A."/>
            <person name="Tidwell J."/>
            <person name="Bellgard S.E."/>
            <person name="Bellgard M.I."/>
        </authorList>
    </citation>
    <scope>NUCLEOTIDE SEQUENCE</scope>
    <source>
        <tissue evidence="2">Shoot tissue taken approximately 20 cm above the soil surface</tissue>
    </source>
</reference>
<keyword evidence="1" id="KW-0812">Transmembrane</keyword>
<organism evidence="2">
    <name type="scientific">Arundo donax</name>
    <name type="common">Giant reed</name>
    <name type="synonym">Donax arundinaceus</name>
    <dbReference type="NCBI Taxonomy" id="35708"/>
    <lineage>
        <taxon>Eukaryota</taxon>
        <taxon>Viridiplantae</taxon>
        <taxon>Streptophyta</taxon>
        <taxon>Embryophyta</taxon>
        <taxon>Tracheophyta</taxon>
        <taxon>Spermatophyta</taxon>
        <taxon>Magnoliopsida</taxon>
        <taxon>Liliopsida</taxon>
        <taxon>Poales</taxon>
        <taxon>Poaceae</taxon>
        <taxon>PACMAD clade</taxon>
        <taxon>Arundinoideae</taxon>
        <taxon>Arundineae</taxon>
        <taxon>Arundo</taxon>
    </lineage>
</organism>
<keyword evidence="1" id="KW-1133">Transmembrane helix</keyword>
<dbReference type="AlphaFoldDB" id="A0A0A9CLD1"/>